<dbReference type="RefSeq" id="XP_001593541.1">
    <property type="nucleotide sequence ID" value="XM_001593491.1"/>
</dbReference>
<evidence type="ECO:0000256" key="1">
    <source>
        <dbReference type="SAM" id="MobiDB-lite"/>
    </source>
</evidence>
<protein>
    <submittedName>
        <fullName evidence="2">Uncharacterized protein</fullName>
    </submittedName>
</protein>
<dbReference type="AlphaFoldDB" id="A7EI26"/>
<feature type="region of interest" description="Disordered" evidence="1">
    <location>
        <begin position="1"/>
        <end position="33"/>
    </location>
</feature>
<keyword evidence="3" id="KW-1185">Reference proteome</keyword>
<sequence length="276" mass="30353">MTTTHPSIPLTPNPTKASSSPPKHPPQISLHPLTKSDLPRLSLLEHLAFENDEFSDLAFGRERGSEEGLRLRSEQLGKFWGRGDCWFVKAVLGGREGGKGEGEEGEEDGDEEKGDIVGVAGWMSGGGEEGEGKRNEGSGDGDGDGKQEEKEEGKGEGEEINEVSEIPKVKTKEELEKIWGKGSNFKLCEDVFVRGDEYMFKACGKERWLRASPWGIGLYRKHGFQEVHAMDIRLDLYEGGEGMGRTSHVIMRRGPGGFCEGKGSRRVGEKEGEMID</sequence>
<evidence type="ECO:0000313" key="2">
    <source>
        <dbReference type="EMBL" id="EDO02492.1"/>
    </source>
</evidence>
<feature type="region of interest" description="Disordered" evidence="1">
    <location>
        <begin position="94"/>
        <end position="167"/>
    </location>
</feature>
<feature type="compositionally biased region" description="Acidic residues" evidence="1">
    <location>
        <begin position="103"/>
        <end position="113"/>
    </location>
</feature>
<gene>
    <name evidence="2" type="ORF">SS1G_04968</name>
</gene>
<name>A7EI26_SCLS1</name>
<dbReference type="KEGG" id="ssl:SS1G_04968"/>
<dbReference type="InterPro" id="IPR016181">
    <property type="entry name" value="Acyl_CoA_acyltransferase"/>
</dbReference>
<dbReference type="SUPFAM" id="SSF55729">
    <property type="entry name" value="Acyl-CoA N-acyltransferases (Nat)"/>
    <property type="match status" value="1"/>
</dbReference>
<proteinExistence type="predicted"/>
<dbReference type="PANTHER" id="PTHR42791">
    <property type="entry name" value="GNAT FAMILY ACETYLTRANSFERASE"/>
    <property type="match status" value="1"/>
</dbReference>
<feature type="compositionally biased region" description="Basic and acidic residues" evidence="1">
    <location>
        <begin position="130"/>
        <end position="157"/>
    </location>
</feature>
<dbReference type="GeneID" id="5489585"/>
<organism evidence="2 3">
    <name type="scientific">Sclerotinia sclerotiorum (strain ATCC 18683 / 1980 / Ss-1)</name>
    <name type="common">White mold</name>
    <name type="synonym">Whetzelinia sclerotiorum</name>
    <dbReference type="NCBI Taxonomy" id="665079"/>
    <lineage>
        <taxon>Eukaryota</taxon>
        <taxon>Fungi</taxon>
        <taxon>Dikarya</taxon>
        <taxon>Ascomycota</taxon>
        <taxon>Pezizomycotina</taxon>
        <taxon>Leotiomycetes</taxon>
        <taxon>Helotiales</taxon>
        <taxon>Sclerotiniaceae</taxon>
        <taxon>Sclerotinia</taxon>
    </lineage>
</organism>
<dbReference type="EMBL" id="CH476626">
    <property type="protein sequence ID" value="EDO02492.1"/>
    <property type="molecule type" value="Genomic_DNA"/>
</dbReference>
<dbReference type="PANTHER" id="PTHR42791:SF17">
    <property type="entry name" value="ACETYLTRANSFERASE, GNAT FAMILY FAMILY (AFU_ORTHOLOGUE AFUA_8G05690)"/>
    <property type="match status" value="1"/>
</dbReference>
<dbReference type="Gene3D" id="3.40.630.30">
    <property type="match status" value="1"/>
</dbReference>
<dbReference type="HOGENOM" id="CLU_060131_1_0_1"/>
<dbReference type="InterPro" id="IPR052523">
    <property type="entry name" value="Trichothecene_AcTrans"/>
</dbReference>
<dbReference type="OMA" id="RTSHVIM"/>
<dbReference type="Proteomes" id="UP000001312">
    <property type="component" value="Unassembled WGS sequence"/>
</dbReference>
<reference evidence="3" key="1">
    <citation type="journal article" date="2011" name="PLoS Genet.">
        <title>Genomic analysis of the necrotrophic fungal pathogens Sclerotinia sclerotiorum and Botrytis cinerea.</title>
        <authorList>
            <person name="Amselem J."/>
            <person name="Cuomo C.A."/>
            <person name="van Kan J.A."/>
            <person name="Viaud M."/>
            <person name="Benito E.P."/>
            <person name="Couloux A."/>
            <person name="Coutinho P.M."/>
            <person name="de Vries R.P."/>
            <person name="Dyer P.S."/>
            <person name="Fillinger S."/>
            <person name="Fournier E."/>
            <person name="Gout L."/>
            <person name="Hahn M."/>
            <person name="Kohn L."/>
            <person name="Lapalu N."/>
            <person name="Plummer K.M."/>
            <person name="Pradier J.M."/>
            <person name="Quevillon E."/>
            <person name="Sharon A."/>
            <person name="Simon A."/>
            <person name="ten Have A."/>
            <person name="Tudzynski B."/>
            <person name="Tudzynski P."/>
            <person name="Wincker P."/>
            <person name="Andrew M."/>
            <person name="Anthouard V."/>
            <person name="Beever R.E."/>
            <person name="Beffa R."/>
            <person name="Benoit I."/>
            <person name="Bouzid O."/>
            <person name="Brault B."/>
            <person name="Chen Z."/>
            <person name="Choquer M."/>
            <person name="Collemare J."/>
            <person name="Cotton P."/>
            <person name="Danchin E.G."/>
            <person name="Da Silva C."/>
            <person name="Gautier A."/>
            <person name="Giraud C."/>
            <person name="Giraud T."/>
            <person name="Gonzalez C."/>
            <person name="Grossetete S."/>
            <person name="Guldener U."/>
            <person name="Henrissat B."/>
            <person name="Howlett B.J."/>
            <person name="Kodira C."/>
            <person name="Kretschmer M."/>
            <person name="Lappartient A."/>
            <person name="Leroch M."/>
            <person name="Levis C."/>
            <person name="Mauceli E."/>
            <person name="Neuveglise C."/>
            <person name="Oeser B."/>
            <person name="Pearson M."/>
            <person name="Poulain J."/>
            <person name="Poussereau N."/>
            <person name="Quesneville H."/>
            <person name="Rascle C."/>
            <person name="Schumacher J."/>
            <person name="Segurens B."/>
            <person name="Sexton A."/>
            <person name="Silva E."/>
            <person name="Sirven C."/>
            <person name="Soanes D.M."/>
            <person name="Talbot N.J."/>
            <person name="Templeton M."/>
            <person name="Yandava C."/>
            <person name="Yarden O."/>
            <person name="Zeng Q."/>
            <person name="Rollins J.A."/>
            <person name="Lebrun M.H."/>
            <person name="Dickman M."/>
        </authorList>
    </citation>
    <scope>NUCLEOTIDE SEQUENCE [LARGE SCALE GENOMIC DNA]</scope>
    <source>
        <strain evidence="3">ATCC 18683 / 1980 / Ss-1</strain>
    </source>
</reference>
<evidence type="ECO:0000313" key="3">
    <source>
        <dbReference type="Proteomes" id="UP000001312"/>
    </source>
</evidence>
<accession>A7EI26</accession>
<dbReference type="InParanoid" id="A7EI26"/>